<feature type="domain" description="GH18" evidence="4">
    <location>
        <begin position="108"/>
        <end position="455"/>
    </location>
</feature>
<keyword evidence="1 5" id="KW-0378">Hydrolase</keyword>
<evidence type="ECO:0000313" key="5">
    <source>
        <dbReference type="EMBL" id="ORY40419.1"/>
    </source>
</evidence>
<dbReference type="SUPFAM" id="SSF51445">
    <property type="entry name" value="(Trans)glycosidases"/>
    <property type="match status" value="1"/>
</dbReference>
<dbReference type="OrthoDB" id="6020543at2759"/>
<keyword evidence="3" id="KW-0812">Transmembrane</keyword>
<dbReference type="AlphaFoldDB" id="A0A1Y2C082"/>
<dbReference type="GO" id="GO:0004568">
    <property type="term" value="F:chitinase activity"/>
    <property type="evidence" value="ECO:0007669"/>
    <property type="project" value="TreeGrafter"/>
</dbReference>
<evidence type="ECO:0000256" key="2">
    <source>
        <dbReference type="ARBA" id="ARBA00023295"/>
    </source>
</evidence>
<keyword evidence="2" id="KW-0326">Glycosidase</keyword>
<evidence type="ECO:0000256" key="3">
    <source>
        <dbReference type="SAM" id="Phobius"/>
    </source>
</evidence>
<organism evidence="5 6">
    <name type="scientific">Rhizoclosmatium globosum</name>
    <dbReference type="NCBI Taxonomy" id="329046"/>
    <lineage>
        <taxon>Eukaryota</taxon>
        <taxon>Fungi</taxon>
        <taxon>Fungi incertae sedis</taxon>
        <taxon>Chytridiomycota</taxon>
        <taxon>Chytridiomycota incertae sedis</taxon>
        <taxon>Chytridiomycetes</taxon>
        <taxon>Chytridiales</taxon>
        <taxon>Chytriomycetaceae</taxon>
        <taxon>Rhizoclosmatium</taxon>
    </lineage>
</organism>
<dbReference type="Proteomes" id="UP000193642">
    <property type="component" value="Unassembled WGS sequence"/>
</dbReference>
<dbReference type="Gene3D" id="3.20.20.80">
    <property type="entry name" value="Glycosidases"/>
    <property type="match status" value="1"/>
</dbReference>
<dbReference type="InterPro" id="IPR001223">
    <property type="entry name" value="Glyco_hydro18_cat"/>
</dbReference>
<evidence type="ECO:0000313" key="6">
    <source>
        <dbReference type="Proteomes" id="UP000193642"/>
    </source>
</evidence>
<keyword evidence="6" id="KW-1185">Reference proteome</keyword>
<gene>
    <name evidence="5" type="ORF">BCR33DRAFT_768022</name>
</gene>
<accession>A0A1Y2C082</accession>
<dbReference type="EMBL" id="MCGO01000035">
    <property type="protein sequence ID" value="ORY40419.1"/>
    <property type="molecule type" value="Genomic_DNA"/>
</dbReference>
<dbReference type="GO" id="GO:0005975">
    <property type="term" value="P:carbohydrate metabolic process"/>
    <property type="evidence" value="ECO:0007669"/>
    <property type="project" value="InterPro"/>
</dbReference>
<proteinExistence type="predicted"/>
<dbReference type="PROSITE" id="PS51910">
    <property type="entry name" value="GH18_2"/>
    <property type="match status" value="1"/>
</dbReference>
<dbReference type="InterPro" id="IPR050542">
    <property type="entry name" value="Glycosyl_Hydrlase18_Chitinase"/>
</dbReference>
<name>A0A1Y2C082_9FUNG</name>
<evidence type="ECO:0000259" key="4">
    <source>
        <dbReference type="PROSITE" id="PS51910"/>
    </source>
</evidence>
<dbReference type="PANTHER" id="PTHR45708">
    <property type="entry name" value="ENDOCHITINASE"/>
    <property type="match status" value="1"/>
</dbReference>
<protein>
    <submittedName>
        <fullName evidence="5">Glycoside hydrolase</fullName>
    </submittedName>
</protein>
<dbReference type="InterPro" id="IPR017853">
    <property type="entry name" value="GH"/>
</dbReference>
<evidence type="ECO:0000256" key="1">
    <source>
        <dbReference type="ARBA" id="ARBA00022801"/>
    </source>
</evidence>
<dbReference type="GO" id="GO:0005576">
    <property type="term" value="C:extracellular region"/>
    <property type="evidence" value="ECO:0007669"/>
    <property type="project" value="TreeGrafter"/>
</dbReference>
<feature type="transmembrane region" description="Helical" evidence="3">
    <location>
        <begin position="43"/>
        <end position="65"/>
    </location>
</feature>
<comment type="caution">
    <text evidence="5">The sequence shown here is derived from an EMBL/GenBank/DDBJ whole genome shotgun (WGS) entry which is preliminary data.</text>
</comment>
<sequence>MTSCSTGILILDERLSPKVQDNVGNDVQIDPAFRHMDLKKRKLIMGNISLALAIICATILTYYFVTHGNQNAQAKLDANGNFSGLGNTSSPLKFNNLTAPPRLSSGKPSLYGYFGQNAIANGVDLKYGINSRNTSRSDYQKPLAYYCQLGYYQTINLAFLNTFGGGTQGFTIMFAAFSVDNYAYKYTYDGSGTETNPQWIINGFLKLGQDIKFCQNLGIKIMLSLGGDRVANYQFAQGDGVFYANLFYNMFLDGSGPLRPFGSGVTIDGLELDVEKNLDPVVWNHEMIAFVQTIKKLSPRSLIAGMGLTFVKNPLKYFLVVPQCFLGISNKDANVGDVIAAVPGDIDYLIVQYYNNPECSYPFGFNFDAWKGVYSGPIVIGLAGDWTSAISGGFLEPGQLQAVYDMVKADEQFAGFSVYDVSSSNPPALAANYANYGHATPSTYSKTLRDVLDGVEVGSGFPSQGPHVTDLQLAYRCGGTWVFANSSCSNSACRSNSDCGPNEHCFSFLSKTC</sequence>
<keyword evidence="3" id="KW-1133">Transmembrane helix</keyword>
<dbReference type="PANTHER" id="PTHR45708:SF49">
    <property type="entry name" value="ENDOCHITINASE"/>
    <property type="match status" value="1"/>
</dbReference>
<reference evidence="5 6" key="1">
    <citation type="submission" date="2016-07" db="EMBL/GenBank/DDBJ databases">
        <title>Pervasive Adenine N6-methylation of Active Genes in Fungi.</title>
        <authorList>
            <consortium name="DOE Joint Genome Institute"/>
            <person name="Mondo S.J."/>
            <person name="Dannebaum R.O."/>
            <person name="Kuo R.C."/>
            <person name="Labutti K."/>
            <person name="Haridas S."/>
            <person name="Kuo A."/>
            <person name="Salamov A."/>
            <person name="Ahrendt S.R."/>
            <person name="Lipzen A."/>
            <person name="Sullivan W."/>
            <person name="Andreopoulos W.B."/>
            <person name="Clum A."/>
            <person name="Lindquist E."/>
            <person name="Daum C."/>
            <person name="Ramamoorthy G.K."/>
            <person name="Gryganskyi A."/>
            <person name="Culley D."/>
            <person name="Magnuson J.K."/>
            <person name="James T.Y."/>
            <person name="O'Malley M.A."/>
            <person name="Stajich J.E."/>
            <person name="Spatafora J.W."/>
            <person name="Visel A."/>
            <person name="Grigoriev I.V."/>
        </authorList>
    </citation>
    <scope>NUCLEOTIDE SEQUENCE [LARGE SCALE GENOMIC DNA]</scope>
    <source>
        <strain evidence="5 6">JEL800</strain>
    </source>
</reference>
<keyword evidence="3" id="KW-0472">Membrane</keyword>